<dbReference type="GO" id="GO:0005524">
    <property type="term" value="F:ATP binding"/>
    <property type="evidence" value="ECO:0007669"/>
    <property type="project" value="UniProtKB-UniRule"/>
</dbReference>
<feature type="binding site" evidence="6">
    <location>
        <begin position="124"/>
        <end position="131"/>
    </location>
    <ligand>
        <name>ATP</name>
        <dbReference type="ChEBI" id="CHEBI:30616"/>
    </ligand>
</feature>
<comment type="similarity">
    <text evidence="6">Belongs to the TRAFAC class myosin-kinesin ATPase superfamily. Kinesin family.</text>
</comment>
<evidence type="ECO:0000256" key="6">
    <source>
        <dbReference type="PROSITE-ProRule" id="PRU00283"/>
    </source>
</evidence>
<dbReference type="Gene3D" id="3.40.850.10">
    <property type="entry name" value="Kinesin motor domain"/>
    <property type="match status" value="2"/>
</dbReference>
<evidence type="ECO:0000256" key="7">
    <source>
        <dbReference type="SAM" id="MobiDB-lite"/>
    </source>
</evidence>
<evidence type="ECO:0000256" key="5">
    <source>
        <dbReference type="ARBA" id="ARBA00023175"/>
    </source>
</evidence>
<evidence type="ECO:0000313" key="10">
    <source>
        <dbReference type="Proteomes" id="UP001230188"/>
    </source>
</evidence>
<feature type="domain" description="Kinesin motor" evidence="8">
    <location>
        <begin position="31"/>
        <end position="746"/>
    </location>
</feature>
<protein>
    <recommendedName>
        <fullName evidence="8">Kinesin motor domain-containing protein</fullName>
    </recommendedName>
</protein>
<dbReference type="GO" id="GO:0003777">
    <property type="term" value="F:microtubule motor activity"/>
    <property type="evidence" value="ECO:0007669"/>
    <property type="project" value="InterPro"/>
</dbReference>
<feature type="compositionally biased region" description="Basic and acidic residues" evidence="7">
    <location>
        <begin position="1113"/>
        <end position="1128"/>
    </location>
</feature>
<dbReference type="GO" id="GO:0007018">
    <property type="term" value="P:microtubule-based movement"/>
    <property type="evidence" value="ECO:0007669"/>
    <property type="project" value="InterPro"/>
</dbReference>
<keyword evidence="4" id="KW-0175">Coiled coil</keyword>
<dbReference type="PANTHER" id="PTHR47968">
    <property type="entry name" value="CENTROMERE PROTEIN E"/>
    <property type="match status" value="1"/>
</dbReference>
<dbReference type="InterPro" id="IPR027640">
    <property type="entry name" value="Kinesin-like_fam"/>
</dbReference>
<dbReference type="GO" id="GO:0005874">
    <property type="term" value="C:microtubule"/>
    <property type="evidence" value="ECO:0007669"/>
    <property type="project" value="UniProtKB-KW"/>
</dbReference>
<organism evidence="9 10">
    <name type="scientific">Chrysophaeum taylorii</name>
    <dbReference type="NCBI Taxonomy" id="2483200"/>
    <lineage>
        <taxon>Eukaryota</taxon>
        <taxon>Sar</taxon>
        <taxon>Stramenopiles</taxon>
        <taxon>Ochrophyta</taxon>
        <taxon>Pelagophyceae</taxon>
        <taxon>Pelagomonadales</taxon>
        <taxon>Pelagomonadaceae</taxon>
        <taxon>Chrysophaeum</taxon>
    </lineage>
</organism>
<feature type="region of interest" description="Disordered" evidence="7">
    <location>
        <begin position="1442"/>
        <end position="1464"/>
    </location>
</feature>
<feature type="compositionally biased region" description="Polar residues" evidence="7">
    <location>
        <begin position="1057"/>
        <end position="1070"/>
    </location>
</feature>
<accession>A0AAD7UL21</accession>
<evidence type="ECO:0000256" key="4">
    <source>
        <dbReference type="ARBA" id="ARBA00023054"/>
    </source>
</evidence>
<keyword evidence="10" id="KW-1185">Reference proteome</keyword>
<dbReference type="Proteomes" id="UP001230188">
    <property type="component" value="Unassembled WGS sequence"/>
</dbReference>
<feature type="compositionally biased region" description="Basic and acidic residues" evidence="7">
    <location>
        <begin position="1077"/>
        <end position="1100"/>
    </location>
</feature>
<dbReference type="PROSITE" id="PS50067">
    <property type="entry name" value="KINESIN_MOTOR_2"/>
    <property type="match status" value="1"/>
</dbReference>
<dbReference type="InterPro" id="IPR027417">
    <property type="entry name" value="P-loop_NTPase"/>
</dbReference>
<keyword evidence="3 6" id="KW-0067">ATP-binding</keyword>
<evidence type="ECO:0000256" key="3">
    <source>
        <dbReference type="ARBA" id="ARBA00022840"/>
    </source>
</evidence>
<keyword evidence="1" id="KW-0493">Microtubule</keyword>
<dbReference type="SMART" id="SM00129">
    <property type="entry name" value="KISc"/>
    <property type="match status" value="1"/>
</dbReference>
<dbReference type="PRINTS" id="PR00380">
    <property type="entry name" value="KINESINHEAVY"/>
</dbReference>
<feature type="compositionally biased region" description="Polar residues" evidence="7">
    <location>
        <begin position="1131"/>
        <end position="1147"/>
    </location>
</feature>
<name>A0AAD7UL21_9STRA</name>
<reference evidence="9" key="1">
    <citation type="submission" date="2023-01" db="EMBL/GenBank/DDBJ databases">
        <title>Metagenome sequencing of chrysophaentin producing Chrysophaeum taylorii.</title>
        <authorList>
            <person name="Davison J."/>
            <person name="Bewley C."/>
        </authorList>
    </citation>
    <scope>NUCLEOTIDE SEQUENCE</scope>
    <source>
        <strain evidence="9">NIES-1699</strain>
    </source>
</reference>
<comment type="caution">
    <text evidence="9">The sequence shown here is derived from an EMBL/GenBank/DDBJ whole genome shotgun (WGS) entry which is preliminary data.</text>
</comment>
<evidence type="ECO:0000259" key="8">
    <source>
        <dbReference type="PROSITE" id="PS50067"/>
    </source>
</evidence>
<proteinExistence type="inferred from homology"/>
<keyword evidence="5 6" id="KW-0505">Motor protein</keyword>
<dbReference type="PANTHER" id="PTHR47968:SF13">
    <property type="entry name" value="KINESIN-LIKE PROTEIN KIF19 ISOFORM X1"/>
    <property type="match status" value="1"/>
</dbReference>
<keyword evidence="2 6" id="KW-0547">Nucleotide-binding</keyword>
<dbReference type="EMBL" id="JAQMWT010000110">
    <property type="protein sequence ID" value="KAJ8610296.1"/>
    <property type="molecule type" value="Genomic_DNA"/>
</dbReference>
<dbReference type="GO" id="GO:0008017">
    <property type="term" value="F:microtubule binding"/>
    <property type="evidence" value="ECO:0007669"/>
    <property type="project" value="InterPro"/>
</dbReference>
<dbReference type="InterPro" id="IPR019821">
    <property type="entry name" value="Kinesin_motor_CS"/>
</dbReference>
<dbReference type="InterPro" id="IPR001752">
    <property type="entry name" value="Kinesin_motor_dom"/>
</dbReference>
<dbReference type="Pfam" id="PF00225">
    <property type="entry name" value="Kinesin"/>
    <property type="match status" value="2"/>
</dbReference>
<evidence type="ECO:0000313" key="9">
    <source>
        <dbReference type="EMBL" id="KAJ8610296.1"/>
    </source>
</evidence>
<feature type="region of interest" description="Disordered" evidence="7">
    <location>
        <begin position="413"/>
        <end position="435"/>
    </location>
</feature>
<evidence type="ECO:0000256" key="2">
    <source>
        <dbReference type="ARBA" id="ARBA00022741"/>
    </source>
</evidence>
<feature type="compositionally biased region" description="Basic and acidic residues" evidence="7">
    <location>
        <begin position="1162"/>
        <end position="1173"/>
    </location>
</feature>
<dbReference type="InterPro" id="IPR036961">
    <property type="entry name" value="Kinesin_motor_dom_sf"/>
</dbReference>
<sequence length="1464" mass="162685">MLSGARLVKPRGEESLDTEAYCRRMWQGQSNILVVVRVRPLLKRDEGTEHIVKVLENKVVVVLDPGRGDETKNVLRAHRSREKRYAFDYVFGEHHAQQTVYNRTTKFLIQGVLDGFNATVFAYGQTGAGKTYTMIGTREQPGIMVQTMRDLFRHSERVKEEHRMQIKVTVSFLEVYNENIRDLLSNDYADPTVNKEAPEFLDLREDPIKGPVVAGITEVEANTPDEVMALLQRGNARRSQHATAANETSSRSHAVLQIIVETRERAEGTAAQIQIGKLSLVDLAGSERAANTKNRGDRLKEGANINRSLLTLGNCFTEDHQLLTNKGFMSLDDVLAEPHGLQFASYEPAKKKLVYAPATNITIKNLNNEDVIEFTHHADAFKWSTNADVYGRTEKMIETSKKDNDEVAKHCESASGDGEVLPGIKSKKPHGVHAGTSLDKCSNRVSIIATPDHDMYIIKGNIGTANESYPEGQIHWEDQDLQMGSTRTAIQSEFNKFRAETLLGNETAQVVKIGRKRLKSAARFLRDFLGDNRWNEVATLLDKEAGDFLGQVKVITAKAAQARGFAQPYDVSLGTALCLHAGYSAWFELLARAGEYRSATTSTLGICGDAVAIQDMWIVAYSEHKHASEPTLRTNTDVRRIKYTGRVWCVQSPYTFVVVRRVSKDADGRVTLSSIPTIQHNCINALGEKASRGQFVPYRDSKLTRLLKDSLGGNCRTVMIANISAASASFEETLNTLKYANRAKNIKTNVQRNVLEVNHHISEYVTLIQNLRSEVTLLKQQLANSSSTSTLPQPPPGCATSSSLSAMMGIADSQASSPHAMGLQTPSTDKAVLKEMKAWMQENFRERMQLRRTLIELEDQNVNNSIEIGKRQILVANWNASRIHTPTHLAPQEQTDADQVAALMENSPADVRTAYNECEQLRKAIDKNNATKKSTSKRLRENERQAEQFHKDLRENRRVTGEERRELLELMYRIGNLELGNMQLEQAQVIHDSVVKGKDLTIQKLQLQVLMRDKVIAKQREVLKSHDLDCNVGNLGLLLMEDRAISQNFDTLRSTTPVTTEATKQQQHGGSPSRMVLVRERRSLLSTDSTERLRDAEFRRRAPSPIDTSHLPVAKDQRNEDRKRDWHPSGRVSSLGISGQAALQQQHYMRGDGDTASQADDDGSHVKLREDRPNSPLSNSALHETRRRRVRGETNNGSNNNNGAYFFSQVEGKYYGPQQQQQQRGDTSAESDVDAHHHLGAEASMVSALRAPRARRKRSHISGQRSERHQGRRRPGGGGKHQTVFESSGASAISGNSGHHSLIGRPALALGPYIADANSTALSSIRRTKRRGSFGKSKQFASSVVSRPNAAAATEMFPDSKVYPYNDLGEERRGALVAPETSQPDDVLGPDLEIQGVQQTTLRPHVPPKSLGIGSLRSKLAQRSNTQSSIVVDAPKHERTAAIDASDTLVGDPGAPTDDQSRLH</sequence>
<dbReference type="SUPFAM" id="SSF52540">
    <property type="entry name" value="P-loop containing nucleoside triphosphate hydrolases"/>
    <property type="match status" value="2"/>
</dbReference>
<evidence type="ECO:0000256" key="1">
    <source>
        <dbReference type="ARBA" id="ARBA00022701"/>
    </source>
</evidence>
<feature type="region of interest" description="Disordered" evidence="7">
    <location>
        <begin position="1057"/>
        <end position="1205"/>
    </location>
</feature>
<dbReference type="PROSITE" id="PS00411">
    <property type="entry name" value="KINESIN_MOTOR_1"/>
    <property type="match status" value="1"/>
</dbReference>
<feature type="region of interest" description="Disordered" evidence="7">
    <location>
        <begin position="1243"/>
        <end position="1284"/>
    </location>
</feature>
<gene>
    <name evidence="9" type="ORF">CTAYLR_009074</name>
</gene>